<dbReference type="InterPro" id="IPR006066">
    <property type="entry name" value="NO2/SO3_Rdtase_FeS/sirohaem_BS"/>
</dbReference>
<feature type="domain" description="Nitrite/Sulfite reductase ferredoxin-like" evidence="11">
    <location>
        <begin position="81"/>
        <end position="139"/>
    </location>
</feature>
<evidence type="ECO:0000256" key="1">
    <source>
        <dbReference type="ARBA" id="ARBA00001929"/>
    </source>
</evidence>
<dbReference type="SUPFAM" id="SSF55124">
    <property type="entry name" value="Nitrite/Sulfite reductase N-terminal domain-like"/>
    <property type="match status" value="2"/>
</dbReference>
<proteinExistence type="inferred from homology"/>
<evidence type="ECO:0000259" key="10">
    <source>
        <dbReference type="Pfam" id="PF01077"/>
    </source>
</evidence>
<dbReference type="InterPro" id="IPR036136">
    <property type="entry name" value="Nit/Sulf_reduc_fer-like_dom_sf"/>
</dbReference>
<evidence type="ECO:0000256" key="8">
    <source>
        <dbReference type="ARBA" id="ARBA00023004"/>
    </source>
</evidence>
<keyword evidence="6" id="KW-0479">Metal-binding</keyword>
<keyword evidence="9" id="KW-0411">Iron-sulfur</keyword>
<dbReference type="Proteomes" id="UP000661077">
    <property type="component" value="Unassembled WGS sequence"/>
</dbReference>
<dbReference type="Pfam" id="PF01077">
    <property type="entry name" value="NIR_SIR"/>
    <property type="match status" value="1"/>
</dbReference>
<reference evidence="12 13" key="1">
    <citation type="journal article" date="2021" name="Int. J. Syst. Evol. Microbiol.">
        <title>Steroidobacter gossypii sp. nov., isolated from soil of cotton cropping field.</title>
        <authorList>
            <person name="Huang R."/>
            <person name="Yang S."/>
            <person name="Zhen C."/>
            <person name="Liu W."/>
        </authorList>
    </citation>
    <scope>NUCLEOTIDE SEQUENCE [LARGE SCALE GENOMIC DNA]</scope>
    <source>
        <strain evidence="12 13">S1-65</strain>
    </source>
</reference>
<comment type="similarity">
    <text evidence="3">Belongs to the nitrite and sulfite reductase 4Fe-4S domain family.</text>
</comment>
<dbReference type="InterPro" id="IPR045854">
    <property type="entry name" value="NO2/SO3_Rdtase_4Fe4S_sf"/>
</dbReference>
<dbReference type="InterPro" id="IPR005117">
    <property type="entry name" value="NiRdtase/SiRdtase_haem-b_fer"/>
</dbReference>
<comment type="caution">
    <text evidence="12">The sequence shown here is derived from an EMBL/GenBank/DDBJ whole genome shotgun (WGS) entry which is preliminary data.</text>
</comment>
<evidence type="ECO:0000259" key="11">
    <source>
        <dbReference type="Pfam" id="PF03460"/>
    </source>
</evidence>
<feature type="domain" description="Nitrite/sulphite reductase 4Fe-4S" evidence="10">
    <location>
        <begin position="177"/>
        <end position="331"/>
    </location>
</feature>
<evidence type="ECO:0000256" key="2">
    <source>
        <dbReference type="ARBA" id="ARBA00001966"/>
    </source>
</evidence>
<dbReference type="PRINTS" id="PR00397">
    <property type="entry name" value="SIROHAEM"/>
</dbReference>
<name>A0ABS1WYG1_9GAMM</name>
<sequence length="566" mass="61908">MDAIRKNDLSTPVEQLHSNEQLKLRSRFLRGTLEQSLAEPLTGSIAADDALLTKFFGVYQQDDRDLREERRVSRLEPLYSFMVRVRLPGGVCTARQWLALDAQARATANGQLRMTTRQTFQFHGVLKHNLAKHIQGIAAAGLDTIAACGDDNRNVICTANPLFSRAHAEATATARKLSEHLMPRTAAYRELLLQQPASSGLPENEEPLYGPTYLPRKFKIAIAVPPSNDVDIYAHDLGFVAIVENGEIVGYNVLVGGGMGMTHKVPTTFPRLSTLAGFCNAEEIVEVAEHTMCIQRDFGDRLDRAHARFKYTIEDRGIEWFKAELARRRGKPLEPARAFGFTTNGDRYGWHRGEDGRWHCTVFIRNGRIADSAEAPLMSTLRQIASELPVVFALTTNRNVTLAGVEDADRSRIDALLLAGGLAGLSSPAGLEQNAMACVALPTCGLAMAESERYLPSLLHKLEALVEAAGLADTPITIRMSGCPNGCSRPFLAEIGLVGKAPGKYNLYLGGSPRGERLNSLCRENIGEQQILDALRPLLNAYASERAGGEAFGDFLIRTGALSRAS</sequence>
<dbReference type="Pfam" id="PF03460">
    <property type="entry name" value="NIR_SIR_ferr"/>
    <property type="match status" value="2"/>
</dbReference>
<dbReference type="SUPFAM" id="SSF56014">
    <property type="entry name" value="Nitrite and sulphite reductase 4Fe-4S domain-like"/>
    <property type="match status" value="2"/>
</dbReference>
<evidence type="ECO:0000256" key="5">
    <source>
        <dbReference type="ARBA" id="ARBA00022617"/>
    </source>
</evidence>
<keyword evidence="4" id="KW-0004">4Fe-4S</keyword>
<keyword evidence="13" id="KW-1185">Reference proteome</keyword>
<accession>A0ABS1WYG1</accession>
<evidence type="ECO:0000313" key="12">
    <source>
        <dbReference type="EMBL" id="MBM0105977.1"/>
    </source>
</evidence>
<dbReference type="PROSITE" id="PS00365">
    <property type="entry name" value="NIR_SIR"/>
    <property type="match status" value="1"/>
</dbReference>
<dbReference type="PANTHER" id="PTHR11493">
    <property type="entry name" value="SULFITE REDUCTASE [NADPH] SUBUNIT BETA-RELATED"/>
    <property type="match status" value="1"/>
</dbReference>
<dbReference type="NCBIfam" id="NF010029">
    <property type="entry name" value="PRK13504.1"/>
    <property type="match status" value="1"/>
</dbReference>
<keyword evidence="5" id="KW-0349">Heme</keyword>
<evidence type="ECO:0000256" key="6">
    <source>
        <dbReference type="ARBA" id="ARBA00022723"/>
    </source>
</evidence>
<evidence type="ECO:0000256" key="9">
    <source>
        <dbReference type="ARBA" id="ARBA00023014"/>
    </source>
</evidence>
<organism evidence="12 13">
    <name type="scientific">Steroidobacter gossypii</name>
    <dbReference type="NCBI Taxonomy" id="2805490"/>
    <lineage>
        <taxon>Bacteria</taxon>
        <taxon>Pseudomonadati</taxon>
        <taxon>Pseudomonadota</taxon>
        <taxon>Gammaproteobacteria</taxon>
        <taxon>Steroidobacterales</taxon>
        <taxon>Steroidobacteraceae</taxon>
        <taxon>Steroidobacter</taxon>
    </lineage>
</organism>
<keyword evidence="8" id="KW-0408">Iron</keyword>
<dbReference type="InterPro" id="IPR006067">
    <property type="entry name" value="NO2/SO3_Rdtase_4Fe4S_dom"/>
</dbReference>
<dbReference type="PANTHER" id="PTHR11493:SF47">
    <property type="entry name" value="SULFITE REDUCTASE [NADPH] SUBUNIT BETA"/>
    <property type="match status" value="1"/>
</dbReference>
<keyword evidence="7" id="KW-0560">Oxidoreductase</keyword>
<dbReference type="EMBL" id="JAEVLS010000003">
    <property type="protein sequence ID" value="MBM0105977.1"/>
    <property type="molecule type" value="Genomic_DNA"/>
</dbReference>
<comment type="cofactor">
    <cofactor evidence="1">
        <name>siroheme</name>
        <dbReference type="ChEBI" id="CHEBI:60052"/>
    </cofactor>
</comment>
<comment type="cofactor">
    <cofactor evidence="2">
        <name>[4Fe-4S] cluster</name>
        <dbReference type="ChEBI" id="CHEBI:49883"/>
    </cofactor>
</comment>
<evidence type="ECO:0000256" key="3">
    <source>
        <dbReference type="ARBA" id="ARBA00010429"/>
    </source>
</evidence>
<evidence type="ECO:0000256" key="7">
    <source>
        <dbReference type="ARBA" id="ARBA00023002"/>
    </source>
</evidence>
<feature type="domain" description="Nitrite/Sulfite reductase ferredoxin-like" evidence="11">
    <location>
        <begin position="351"/>
        <end position="419"/>
    </location>
</feature>
<protein>
    <submittedName>
        <fullName evidence="12">NADPH-dependent assimilatory sulfite reductase hemoprotein subunit</fullName>
    </submittedName>
</protein>
<evidence type="ECO:0000256" key="4">
    <source>
        <dbReference type="ARBA" id="ARBA00022485"/>
    </source>
</evidence>
<dbReference type="InterPro" id="IPR045169">
    <property type="entry name" value="NO2/SO3_Rdtase_4Fe4S_prot"/>
</dbReference>
<gene>
    <name evidence="12" type="ORF">JM946_14690</name>
</gene>
<evidence type="ECO:0000313" key="13">
    <source>
        <dbReference type="Proteomes" id="UP000661077"/>
    </source>
</evidence>
<dbReference type="RefSeq" id="WP_203168050.1">
    <property type="nucleotide sequence ID" value="NZ_JAEVLS010000003.1"/>
</dbReference>
<dbReference type="Gene3D" id="3.30.413.10">
    <property type="entry name" value="Sulfite Reductase Hemoprotein, domain 1"/>
    <property type="match status" value="2"/>
</dbReference>